<gene>
    <name evidence="2" type="ORF">CO161_03060</name>
</gene>
<organism evidence="2 3">
    <name type="scientific">Candidatus Portnoybacteria bacterium CG_4_9_14_3_um_filter_44_9</name>
    <dbReference type="NCBI Taxonomy" id="1974806"/>
    <lineage>
        <taxon>Bacteria</taxon>
        <taxon>Candidatus Portnoyibacteriota</taxon>
    </lineage>
</organism>
<comment type="caution">
    <text evidence="2">The sequence shown here is derived from an EMBL/GenBank/DDBJ whole genome shotgun (WGS) entry which is preliminary data.</text>
</comment>
<keyword evidence="1" id="KW-1133">Transmembrane helix</keyword>
<dbReference type="AlphaFoldDB" id="A0A2M7YJA3"/>
<protein>
    <submittedName>
        <fullName evidence="2">Uncharacterized protein</fullName>
    </submittedName>
</protein>
<keyword evidence="1" id="KW-0812">Transmembrane</keyword>
<proteinExistence type="predicted"/>
<sequence>RLKRGLIMTEIRPLINATPFVLIIVTVGAMVTQMTVGAAADGLIQHAIRLAARPPKLAIQQQLRSDVFNR</sequence>
<feature type="transmembrane region" description="Helical" evidence="1">
    <location>
        <begin position="20"/>
        <end position="44"/>
    </location>
</feature>
<reference evidence="3" key="1">
    <citation type="submission" date="2017-09" db="EMBL/GenBank/DDBJ databases">
        <title>Depth-based differentiation of microbial function through sediment-hosted aquifers and enrichment of novel symbionts in the deep terrestrial subsurface.</title>
        <authorList>
            <person name="Probst A.J."/>
            <person name="Ladd B."/>
            <person name="Jarett J.K."/>
            <person name="Geller-Mcgrath D.E."/>
            <person name="Sieber C.M.K."/>
            <person name="Emerson J.B."/>
            <person name="Anantharaman K."/>
            <person name="Thomas B.C."/>
            <person name="Malmstrom R."/>
            <person name="Stieglmeier M."/>
            <person name="Klingl A."/>
            <person name="Woyke T."/>
            <person name="Ryan C.M."/>
            <person name="Banfield J.F."/>
        </authorList>
    </citation>
    <scope>NUCLEOTIDE SEQUENCE [LARGE SCALE GENOMIC DNA]</scope>
</reference>
<evidence type="ECO:0000313" key="2">
    <source>
        <dbReference type="EMBL" id="PJA63045.1"/>
    </source>
</evidence>
<evidence type="ECO:0000313" key="3">
    <source>
        <dbReference type="Proteomes" id="UP000229026"/>
    </source>
</evidence>
<dbReference type="EMBL" id="PFWH01000106">
    <property type="protein sequence ID" value="PJA63045.1"/>
    <property type="molecule type" value="Genomic_DNA"/>
</dbReference>
<dbReference type="Proteomes" id="UP000229026">
    <property type="component" value="Unassembled WGS sequence"/>
</dbReference>
<accession>A0A2M7YJA3</accession>
<keyword evidence="1" id="KW-0472">Membrane</keyword>
<evidence type="ECO:0000256" key="1">
    <source>
        <dbReference type="SAM" id="Phobius"/>
    </source>
</evidence>
<name>A0A2M7YJA3_9BACT</name>
<feature type="non-terminal residue" evidence="2">
    <location>
        <position position="1"/>
    </location>
</feature>